<accession>A0A699I5T8</accession>
<sequence>MEVDMQGGRYARWKVMEGVWRPWLERRQQRGKMCIQNEYWGTKLYLFDGNKAIYKDEYKEVGEFRQRLFANQPSKQSKNTAMKISSTSENSTNDTFVNKHPIRNIAELLDVEQGVQSVIVGTVIVIQEDEGWWYLGYRACHGKVIKSADYIDLESEMPKKRMGLMIGGAESAMLDETGTMSLSLFNDEVQAMVDRSAYQLCERYAKSESDVSIPTKIANLIGNKYAFNVAIDDNNVKKLLHVFIVLRFSNDQEIINSVLACATPIKDNEATSNIVSAISSL</sequence>
<name>A0A699I5T8_TANCI</name>
<reference evidence="2" key="1">
    <citation type="journal article" date="2019" name="Sci. Rep.">
        <title>Draft genome of Tanacetum cinerariifolium, the natural source of mosquito coil.</title>
        <authorList>
            <person name="Yamashiro T."/>
            <person name="Shiraishi A."/>
            <person name="Satake H."/>
            <person name="Nakayama K."/>
        </authorList>
    </citation>
    <scope>NUCLEOTIDE SEQUENCE</scope>
</reference>
<comment type="caution">
    <text evidence="2">The sequence shown here is derived from an EMBL/GenBank/DDBJ whole genome shotgun (WGS) entry which is preliminary data.</text>
</comment>
<dbReference type="EMBL" id="BKCJ010255039">
    <property type="protein sequence ID" value="GEZ23182.1"/>
    <property type="molecule type" value="Genomic_DNA"/>
</dbReference>
<dbReference type="SUPFAM" id="SSF50249">
    <property type="entry name" value="Nucleic acid-binding proteins"/>
    <property type="match status" value="1"/>
</dbReference>
<protein>
    <submittedName>
        <fullName evidence="2">Uncharacterized protein</fullName>
    </submittedName>
</protein>
<proteinExistence type="predicted"/>
<gene>
    <name evidence="2" type="ORF">Tci_495155</name>
</gene>
<feature type="non-terminal residue" evidence="2">
    <location>
        <position position="281"/>
    </location>
</feature>
<dbReference type="InterPro" id="IPR012340">
    <property type="entry name" value="NA-bd_OB-fold"/>
</dbReference>
<evidence type="ECO:0000313" key="2">
    <source>
        <dbReference type="EMBL" id="GEZ23182.1"/>
    </source>
</evidence>
<dbReference type="Gene3D" id="2.40.50.140">
    <property type="entry name" value="Nucleic acid-binding proteins"/>
    <property type="match status" value="1"/>
</dbReference>
<evidence type="ECO:0000256" key="1">
    <source>
        <dbReference type="SAM" id="MobiDB-lite"/>
    </source>
</evidence>
<organism evidence="2">
    <name type="scientific">Tanacetum cinerariifolium</name>
    <name type="common">Dalmatian daisy</name>
    <name type="synonym">Chrysanthemum cinerariifolium</name>
    <dbReference type="NCBI Taxonomy" id="118510"/>
    <lineage>
        <taxon>Eukaryota</taxon>
        <taxon>Viridiplantae</taxon>
        <taxon>Streptophyta</taxon>
        <taxon>Embryophyta</taxon>
        <taxon>Tracheophyta</taxon>
        <taxon>Spermatophyta</taxon>
        <taxon>Magnoliopsida</taxon>
        <taxon>eudicotyledons</taxon>
        <taxon>Gunneridae</taxon>
        <taxon>Pentapetalae</taxon>
        <taxon>asterids</taxon>
        <taxon>campanulids</taxon>
        <taxon>Asterales</taxon>
        <taxon>Asteraceae</taxon>
        <taxon>Asteroideae</taxon>
        <taxon>Anthemideae</taxon>
        <taxon>Anthemidinae</taxon>
        <taxon>Tanacetum</taxon>
    </lineage>
</organism>
<feature type="region of interest" description="Disordered" evidence="1">
    <location>
        <begin position="73"/>
        <end position="92"/>
    </location>
</feature>
<dbReference type="AlphaFoldDB" id="A0A699I5T8"/>